<sequence>ADACSSIQHARELSAGKCDQVDLHDKKAYFAVINSGMDVLDKTGVLRKQLAAIDPFSVHNLTLAPAVVSFLGTQFEVATYIHTAHVAGISALRPRRFNVTSASTFAMGGDFGGELATNGTMHLMIKQLYRKWWQPCWTRPWNLWRCKPAQMDVDMQLGWIRPQASISVRMLMLQCPRKTTERTGQNNNRVTESQSKCKDLTIADFVSAMLHRDLKELQTRILRRTKQLGTRSVDVAFERFSRFEIHFHGSNRFTRAVTDALAHFSQRQVDQRGAMYRAIVAFAETYLNAIMNDAIEREISDQFGATCYDLIRSDRCGQVTRLT</sequence>
<dbReference type="Proteomes" id="UP000019132">
    <property type="component" value="Unassembled WGS sequence"/>
</dbReference>
<name>K3WD68_GLOUD</name>
<keyword evidence="2" id="KW-1185">Reference proteome</keyword>
<reference evidence="1" key="3">
    <citation type="submission" date="2015-02" db="UniProtKB">
        <authorList>
            <consortium name="EnsemblProtists"/>
        </authorList>
    </citation>
    <scope>IDENTIFICATION</scope>
    <source>
        <strain evidence="1">DAOM BR144</strain>
    </source>
</reference>
<dbReference type="AlphaFoldDB" id="K3WD68"/>
<accession>K3WD68</accession>
<dbReference type="eggNOG" id="ENOG502SNEW">
    <property type="taxonomic scope" value="Eukaryota"/>
</dbReference>
<reference evidence="2" key="2">
    <citation type="submission" date="2010-04" db="EMBL/GenBank/DDBJ databases">
        <authorList>
            <person name="Buell R."/>
            <person name="Hamilton J."/>
            <person name="Hostetler J."/>
        </authorList>
    </citation>
    <scope>NUCLEOTIDE SEQUENCE [LARGE SCALE GENOMIC DNA]</scope>
    <source>
        <strain evidence="2">DAOM:BR144</strain>
    </source>
</reference>
<reference evidence="2" key="1">
    <citation type="journal article" date="2010" name="Genome Biol.">
        <title>Genome sequence of the necrotrophic plant pathogen Pythium ultimum reveals original pathogenicity mechanisms and effector repertoire.</title>
        <authorList>
            <person name="Levesque C.A."/>
            <person name="Brouwer H."/>
            <person name="Cano L."/>
            <person name="Hamilton J.P."/>
            <person name="Holt C."/>
            <person name="Huitema E."/>
            <person name="Raffaele S."/>
            <person name="Robideau G.P."/>
            <person name="Thines M."/>
            <person name="Win J."/>
            <person name="Zerillo M.M."/>
            <person name="Beakes G.W."/>
            <person name="Boore J.L."/>
            <person name="Busam D."/>
            <person name="Dumas B."/>
            <person name="Ferriera S."/>
            <person name="Fuerstenberg S.I."/>
            <person name="Gachon C.M."/>
            <person name="Gaulin E."/>
            <person name="Govers F."/>
            <person name="Grenville-Briggs L."/>
            <person name="Horner N."/>
            <person name="Hostetler J."/>
            <person name="Jiang R.H."/>
            <person name="Johnson J."/>
            <person name="Krajaejun T."/>
            <person name="Lin H."/>
            <person name="Meijer H.J."/>
            <person name="Moore B."/>
            <person name="Morris P."/>
            <person name="Phuntmart V."/>
            <person name="Puiu D."/>
            <person name="Shetty J."/>
            <person name="Stajich J.E."/>
            <person name="Tripathy S."/>
            <person name="Wawra S."/>
            <person name="van West P."/>
            <person name="Whitty B.R."/>
            <person name="Coutinho P.M."/>
            <person name="Henrissat B."/>
            <person name="Martin F."/>
            <person name="Thomas P.D."/>
            <person name="Tyler B.M."/>
            <person name="De Vries R.P."/>
            <person name="Kamoun S."/>
            <person name="Yandell M."/>
            <person name="Tisserat N."/>
            <person name="Buell C.R."/>
        </authorList>
    </citation>
    <scope>NUCLEOTIDE SEQUENCE</scope>
    <source>
        <strain evidence="2">DAOM:BR144</strain>
    </source>
</reference>
<dbReference type="InParanoid" id="K3WD68"/>
<evidence type="ECO:0000313" key="2">
    <source>
        <dbReference type="Proteomes" id="UP000019132"/>
    </source>
</evidence>
<dbReference type="EnsemblProtists" id="PYU1_T002909">
    <property type="protein sequence ID" value="PYU1_T002909"/>
    <property type="gene ID" value="PYU1_G002906"/>
</dbReference>
<protein>
    <submittedName>
        <fullName evidence="1">Uncharacterized protein</fullName>
    </submittedName>
</protein>
<dbReference type="VEuPathDB" id="FungiDB:PYU1_G002906"/>
<dbReference type="EMBL" id="GL376628">
    <property type="status" value="NOT_ANNOTATED_CDS"/>
    <property type="molecule type" value="Genomic_DNA"/>
</dbReference>
<organism evidence="1 2">
    <name type="scientific">Globisporangium ultimum (strain ATCC 200006 / CBS 805.95 / DAOM BR144)</name>
    <name type="common">Pythium ultimum</name>
    <dbReference type="NCBI Taxonomy" id="431595"/>
    <lineage>
        <taxon>Eukaryota</taxon>
        <taxon>Sar</taxon>
        <taxon>Stramenopiles</taxon>
        <taxon>Oomycota</taxon>
        <taxon>Peronosporomycetes</taxon>
        <taxon>Pythiales</taxon>
        <taxon>Pythiaceae</taxon>
        <taxon>Globisporangium</taxon>
    </lineage>
</organism>
<evidence type="ECO:0000313" key="1">
    <source>
        <dbReference type="EnsemblProtists" id="PYU1_T002909"/>
    </source>
</evidence>
<proteinExistence type="predicted"/>
<dbReference type="HOGENOM" id="CLU_064618_0_0_1"/>